<dbReference type="EMBL" id="JAUJDW010000089">
    <property type="protein sequence ID" value="KAK0640125.1"/>
    <property type="molecule type" value="Genomic_DNA"/>
</dbReference>
<reference evidence="1" key="1">
    <citation type="submission" date="2023-06" db="EMBL/GenBank/DDBJ databases">
        <title>Multi-omics analyses reveal the molecular pathogenesis toolkit of Lasiodiplodia hormozganensis, a cross-kingdom pathogen.</title>
        <authorList>
            <person name="Felix C."/>
            <person name="Meneses R."/>
            <person name="Goncalves M.F.M."/>
            <person name="Tilleman L."/>
            <person name="Duarte A.S."/>
            <person name="Jorrin-Novo J.V."/>
            <person name="Van De Peer Y."/>
            <person name="Deforce D."/>
            <person name="Van Nieuwerburgh F."/>
            <person name="Esteves A.C."/>
            <person name="Alves A."/>
        </authorList>
    </citation>
    <scope>NUCLEOTIDE SEQUENCE</scope>
    <source>
        <strain evidence="1">CBS 339.90</strain>
    </source>
</reference>
<name>A0AA39XW31_9PEZI</name>
<evidence type="ECO:0000313" key="2">
    <source>
        <dbReference type="Proteomes" id="UP001175001"/>
    </source>
</evidence>
<organism evidence="1 2">
    <name type="scientific">Lasiodiplodia hormozganensis</name>
    <dbReference type="NCBI Taxonomy" id="869390"/>
    <lineage>
        <taxon>Eukaryota</taxon>
        <taxon>Fungi</taxon>
        <taxon>Dikarya</taxon>
        <taxon>Ascomycota</taxon>
        <taxon>Pezizomycotina</taxon>
        <taxon>Dothideomycetes</taxon>
        <taxon>Dothideomycetes incertae sedis</taxon>
        <taxon>Botryosphaeriales</taxon>
        <taxon>Botryosphaeriaceae</taxon>
        <taxon>Lasiodiplodia</taxon>
    </lineage>
</organism>
<accession>A0AA39XW31</accession>
<dbReference type="AlphaFoldDB" id="A0AA39XW31"/>
<keyword evidence="2" id="KW-1185">Reference proteome</keyword>
<proteinExistence type="predicted"/>
<gene>
    <name evidence="1" type="ORF">DIS24_g9681</name>
</gene>
<comment type="caution">
    <text evidence="1">The sequence shown here is derived from an EMBL/GenBank/DDBJ whole genome shotgun (WGS) entry which is preliminary data.</text>
</comment>
<protein>
    <submittedName>
        <fullName evidence="1">Uncharacterized protein</fullName>
    </submittedName>
</protein>
<dbReference type="Proteomes" id="UP001175001">
    <property type="component" value="Unassembled WGS sequence"/>
</dbReference>
<sequence>MATKSYLLAPNFTYEPDGPIRIGRVIADPFRPTKPLFKPDKTPTTATHIDFDNSFSRGSNFSIQSSIWAQFLQIADANLSGGASRETLTQYTMDSLETIRLKEDPTDAEAMELVKEPLVREAIKAGLDGKAPVYMITGIKVAKGFRLSSQAASNIEAGIGATLPVAEGTGVSVGSQVDYAQGSTAENISRSGSDIVFAYQLHVIATKGFWHRKTSVDLYAPSAAFLHSTEKENKGEDGEDFAAALASKEDLVDVAEENEYDSVKVIDINDNGEHCVCFVFSEL</sequence>
<evidence type="ECO:0000313" key="1">
    <source>
        <dbReference type="EMBL" id="KAK0640125.1"/>
    </source>
</evidence>